<dbReference type="EMBL" id="UIGR01000003">
    <property type="protein sequence ID" value="SUY93460.1"/>
    <property type="molecule type" value="Genomic_DNA"/>
</dbReference>
<keyword evidence="1" id="KW-0472">Membrane</keyword>
<protein>
    <recommendedName>
        <fullName evidence="4">Glycosyltransferase family 1 protein</fullName>
    </recommendedName>
</protein>
<keyword evidence="1" id="KW-1133">Transmembrane helix</keyword>
<evidence type="ECO:0000313" key="2">
    <source>
        <dbReference type="EMBL" id="SUY93460.1"/>
    </source>
</evidence>
<feature type="transmembrane region" description="Helical" evidence="1">
    <location>
        <begin position="101"/>
        <end position="123"/>
    </location>
</feature>
<gene>
    <name evidence="2" type="ORF">NCTC8684_04596</name>
</gene>
<dbReference type="RefSeq" id="WP_131825789.1">
    <property type="nucleotide sequence ID" value="NZ_JBHMEH010000110.1"/>
</dbReference>
<feature type="transmembrane region" description="Helical" evidence="1">
    <location>
        <begin position="62"/>
        <end position="81"/>
    </location>
</feature>
<sequence>MKILLVDMQHSPHGSLSDDANTIKNIFLQKHTVEHLCLPDGSPISNILKFYKKISSTHYDRVIILSAKITQIVLTIPATLIRKINFIYHFMPVNRVRYHNMVLGILQFFFQIGVYGSGVKNVVDKILWKKKAFLVPSRKIDEQASKYFLMEKLNSQKVQVFIPGVRKGIRLLPNVPHLVNLIENKTLYKIEEIIIQTNEPLPPDWRELPIKVVKFIDSDQYAKIYTNSLFVICEFDKEYEVRASGILLDALSYGCITIANNHPINIQYGYPHTLVTNTDHLTNLVEKLRQSTTEDIYYSSNNEKEGSDRWHAFLK</sequence>
<name>A0AAX2MGK0_CHRVL</name>
<comment type="caution">
    <text evidence="2">The sequence shown here is derived from an EMBL/GenBank/DDBJ whole genome shotgun (WGS) entry which is preliminary data.</text>
</comment>
<accession>A0AAX2MGK0</accession>
<reference evidence="2 3" key="1">
    <citation type="submission" date="2018-06" db="EMBL/GenBank/DDBJ databases">
        <authorList>
            <consortium name="Pathogen Informatics"/>
            <person name="Doyle S."/>
        </authorList>
    </citation>
    <scope>NUCLEOTIDE SEQUENCE [LARGE SCALE GENOMIC DNA]</scope>
    <source>
        <strain evidence="2 3">NCTC8684</strain>
    </source>
</reference>
<dbReference type="Proteomes" id="UP000254029">
    <property type="component" value="Unassembled WGS sequence"/>
</dbReference>
<evidence type="ECO:0000313" key="3">
    <source>
        <dbReference type="Proteomes" id="UP000254029"/>
    </source>
</evidence>
<keyword evidence="1" id="KW-0812">Transmembrane</keyword>
<proteinExistence type="predicted"/>
<evidence type="ECO:0000256" key="1">
    <source>
        <dbReference type="SAM" id="Phobius"/>
    </source>
</evidence>
<organism evidence="2 3">
    <name type="scientific">Chromobacterium violaceum</name>
    <dbReference type="NCBI Taxonomy" id="536"/>
    <lineage>
        <taxon>Bacteria</taxon>
        <taxon>Pseudomonadati</taxon>
        <taxon>Pseudomonadota</taxon>
        <taxon>Betaproteobacteria</taxon>
        <taxon>Neisseriales</taxon>
        <taxon>Chromobacteriaceae</taxon>
        <taxon>Chromobacterium</taxon>
    </lineage>
</organism>
<dbReference type="AlphaFoldDB" id="A0AAX2MGK0"/>
<evidence type="ECO:0008006" key="4">
    <source>
        <dbReference type="Google" id="ProtNLM"/>
    </source>
</evidence>